<dbReference type="Proteomes" id="UP001139971">
    <property type="component" value="Unassembled WGS sequence"/>
</dbReference>
<comment type="caution">
    <text evidence="1">The sequence shown here is derived from an EMBL/GenBank/DDBJ whole genome shotgun (WGS) entry which is preliminary data.</text>
</comment>
<name>A0A9X3YHN1_9GAMM</name>
<reference evidence="1" key="1">
    <citation type="submission" date="2023-02" db="EMBL/GenBank/DDBJ databases">
        <title>Tahibacter soli sp. nov. isolated from soil.</title>
        <authorList>
            <person name="Baek J.H."/>
            <person name="Lee J.K."/>
            <person name="Choi D.G."/>
            <person name="Jeon C.O."/>
        </authorList>
    </citation>
    <scope>NUCLEOTIDE SEQUENCE</scope>
    <source>
        <strain evidence="1">BL</strain>
    </source>
</reference>
<dbReference type="Gene3D" id="3.40.630.30">
    <property type="match status" value="1"/>
</dbReference>
<evidence type="ECO:0000313" key="2">
    <source>
        <dbReference type="Proteomes" id="UP001139971"/>
    </source>
</evidence>
<proteinExistence type="predicted"/>
<keyword evidence="2" id="KW-1185">Reference proteome</keyword>
<dbReference type="RefSeq" id="WP_263544423.1">
    <property type="nucleotide sequence ID" value="NZ_JAOVZO020000001.1"/>
</dbReference>
<dbReference type="EMBL" id="JAOVZO020000001">
    <property type="protein sequence ID" value="MDC8011003.1"/>
    <property type="molecule type" value="Genomic_DNA"/>
</dbReference>
<evidence type="ECO:0000313" key="1">
    <source>
        <dbReference type="EMBL" id="MDC8011003.1"/>
    </source>
</evidence>
<protein>
    <recommendedName>
        <fullName evidence="3">Acetyltransferase</fullName>
    </recommendedName>
</protein>
<evidence type="ECO:0008006" key="3">
    <source>
        <dbReference type="Google" id="ProtNLM"/>
    </source>
</evidence>
<dbReference type="AlphaFoldDB" id="A0A9X3YHN1"/>
<sequence>MLDTFDWQVEGFYLKRGYREFGRLDDFPVGHSRVFLQDARH</sequence>
<organism evidence="1 2">
    <name type="scientific">Tahibacter soli</name>
    <dbReference type="NCBI Taxonomy" id="2983605"/>
    <lineage>
        <taxon>Bacteria</taxon>
        <taxon>Pseudomonadati</taxon>
        <taxon>Pseudomonadota</taxon>
        <taxon>Gammaproteobacteria</taxon>
        <taxon>Lysobacterales</taxon>
        <taxon>Rhodanobacteraceae</taxon>
        <taxon>Tahibacter</taxon>
    </lineage>
</organism>
<gene>
    <name evidence="1" type="ORF">OD750_000415</name>
</gene>
<accession>A0A9X3YHN1</accession>